<feature type="transmembrane region" description="Helical" evidence="2">
    <location>
        <begin position="20"/>
        <end position="43"/>
    </location>
</feature>
<protein>
    <submittedName>
        <fullName evidence="4">Cobalamin-binding protein</fullName>
    </submittedName>
</protein>
<dbReference type="SUPFAM" id="SSF53807">
    <property type="entry name" value="Helical backbone' metal receptor"/>
    <property type="match status" value="1"/>
</dbReference>
<evidence type="ECO:0000256" key="1">
    <source>
        <dbReference type="ARBA" id="ARBA00022729"/>
    </source>
</evidence>
<dbReference type="Gene3D" id="3.40.50.1980">
    <property type="entry name" value="Nitrogenase molybdenum iron protein domain"/>
    <property type="match status" value="2"/>
</dbReference>
<sequence>MRTVRSKPKTENQKAKTVPLRGFLPLLLIHGALAVLALLAWHIPESRAGGSQGRQVFSTLPPQRLVSLAPSVTEILYFLELGDRVVGVTAYCNYPPEVEKKPRIGTYWDFNLEAILALKPDLALGMAHQGEGQAAYEVLKEWGIPLYLAKADTLLELFQQIEAIARLTGTEEVAQRKLPRLRERAARIESAVRSLPKPRVLLQIDQDPLITAGRLSIQNDLIERAGGINIAGHIQQRYPVFSLEEVLRARPEVILFTGMVGAKALPERLNFWSHWTVLPAVQNQRLSWVDPDPIDRPGPRMVDGLAILARLLHPDLKIP</sequence>
<dbReference type="InterPro" id="IPR002491">
    <property type="entry name" value="ABC_transptr_periplasmic_BD"/>
</dbReference>
<dbReference type="CDD" id="cd01144">
    <property type="entry name" value="BtuF"/>
    <property type="match status" value="1"/>
</dbReference>
<accession>A0A7C3SKH9</accession>
<gene>
    <name evidence="4" type="ORF">ENV62_09435</name>
</gene>
<name>A0A7C3SKH9_9BACT</name>
<dbReference type="PANTHER" id="PTHR30535">
    <property type="entry name" value="VITAMIN B12-BINDING PROTEIN"/>
    <property type="match status" value="1"/>
</dbReference>
<dbReference type="Pfam" id="PF01497">
    <property type="entry name" value="Peripla_BP_2"/>
    <property type="match status" value="1"/>
</dbReference>
<dbReference type="InterPro" id="IPR054828">
    <property type="entry name" value="Vit_B12_bind_prot"/>
</dbReference>
<dbReference type="AlphaFoldDB" id="A0A7C3SKH9"/>
<evidence type="ECO:0000313" key="4">
    <source>
        <dbReference type="EMBL" id="HGB15439.1"/>
    </source>
</evidence>
<keyword evidence="2" id="KW-0812">Transmembrane</keyword>
<dbReference type="InterPro" id="IPR050902">
    <property type="entry name" value="ABC_Transporter_SBP"/>
</dbReference>
<keyword evidence="2" id="KW-1133">Transmembrane helix</keyword>
<dbReference type="NCBIfam" id="NF038402">
    <property type="entry name" value="TroA_like"/>
    <property type="match status" value="1"/>
</dbReference>
<keyword evidence="2" id="KW-0472">Membrane</keyword>
<reference evidence="4" key="1">
    <citation type="journal article" date="2020" name="mSystems">
        <title>Genome- and Community-Level Interaction Insights into Carbon Utilization and Element Cycling Functions of Hydrothermarchaeota in Hydrothermal Sediment.</title>
        <authorList>
            <person name="Zhou Z."/>
            <person name="Liu Y."/>
            <person name="Xu W."/>
            <person name="Pan J."/>
            <person name="Luo Z.H."/>
            <person name="Li M."/>
        </authorList>
    </citation>
    <scope>NUCLEOTIDE SEQUENCE [LARGE SCALE GENOMIC DNA]</scope>
    <source>
        <strain evidence="4">SpSt-776</strain>
    </source>
</reference>
<dbReference type="EMBL" id="DTHB01000053">
    <property type="protein sequence ID" value="HGB15439.1"/>
    <property type="molecule type" value="Genomic_DNA"/>
</dbReference>
<keyword evidence="1" id="KW-0732">Signal</keyword>
<comment type="caution">
    <text evidence="4">The sequence shown here is derived from an EMBL/GenBank/DDBJ whole genome shotgun (WGS) entry which is preliminary data.</text>
</comment>
<organism evidence="4">
    <name type="scientific">Desulfobacca acetoxidans</name>
    <dbReference type="NCBI Taxonomy" id="60893"/>
    <lineage>
        <taxon>Bacteria</taxon>
        <taxon>Pseudomonadati</taxon>
        <taxon>Thermodesulfobacteriota</taxon>
        <taxon>Desulfobaccia</taxon>
        <taxon>Desulfobaccales</taxon>
        <taxon>Desulfobaccaceae</taxon>
        <taxon>Desulfobacca</taxon>
    </lineage>
</organism>
<dbReference type="PANTHER" id="PTHR30535:SF34">
    <property type="entry name" value="MOLYBDATE-BINDING PROTEIN MOLA"/>
    <property type="match status" value="1"/>
</dbReference>
<dbReference type="PROSITE" id="PS50983">
    <property type="entry name" value="FE_B12_PBP"/>
    <property type="match status" value="1"/>
</dbReference>
<proteinExistence type="predicted"/>
<feature type="domain" description="Fe/B12 periplasmic-binding" evidence="3">
    <location>
        <begin position="64"/>
        <end position="316"/>
    </location>
</feature>
<evidence type="ECO:0000259" key="3">
    <source>
        <dbReference type="PROSITE" id="PS50983"/>
    </source>
</evidence>
<evidence type="ECO:0000256" key="2">
    <source>
        <dbReference type="SAM" id="Phobius"/>
    </source>
</evidence>